<dbReference type="PIRSF" id="PIRSF002939">
    <property type="entry name" value="RNA_polymerase_sigma-H_factor"/>
    <property type="match status" value="1"/>
</dbReference>
<reference evidence="9 10" key="1">
    <citation type="submission" date="2020-10" db="EMBL/GenBank/DDBJ databases">
        <title>Blautia liquoris sp.nov., isolated from the mud in a fermentation cellar used for the production of Chinese strong-flavoured liquor.</title>
        <authorList>
            <person name="Lu L."/>
        </authorList>
    </citation>
    <scope>NUCLEOTIDE SEQUENCE [LARGE SCALE GENOMIC DNA]</scope>
    <source>
        <strain evidence="9 10">LZLJ-3</strain>
    </source>
</reference>
<dbReference type="Gene3D" id="1.20.120.1810">
    <property type="match status" value="1"/>
</dbReference>
<dbReference type="PANTHER" id="PTHR30385:SF1">
    <property type="entry name" value="RNA POLYMERASE SIGMA-H FACTOR"/>
    <property type="match status" value="1"/>
</dbReference>
<dbReference type="RefSeq" id="WP_193734645.1">
    <property type="nucleotide sequence ID" value="NZ_CP063304.1"/>
</dbReference>
<dbReference type="InterPro" id="IPR016371">
    <property type="entry name" value="RNA_pol_sigma-H_factor"/>
</dbReference>
<dbReference type="Pfam" id="PF04542">
    <property type="entry name" value="Sigma70_r2"/>
    <property type="match status" value="1"/>
</dbReference>
<evidence type="ECO:0000256" key="5">
    <source>
        <dbReference type="ARBA" id="ARBA00023125"/>
    </source>
</evidence>
<dbReference type="SUPFAM" id="SSF46894">
    <property type="entry name" value="C-terminal effector domain of the bipartite response regulators"/>
    <property type="match status" value="1"/>
</dbReference>
<dbReference type="Proteomes" id="UP000593601">
    <property type="component" value="Chromosome"/>
</dbReference>
<dbReference type="InterPro" id="IPR013325">
    <property type="entry name" value="RNA_pol_sigma_r2"/>
</dbReference>
<dbReference type="InterPro" id="IPR000943">
    <property type="entry name" value="RNA_pol_sigma70"/>
</dbReference>
<proteinExistence type="inferred from homology"/>
<dbReference type="InterPro" id="IPR007627">
    <property type="entry name" value="RNA_pol_sigma70_r2"/>
</dbReference>
<comment type="function">
    <text evidence="7">Sigma factors are initiation factors that promote the attachment of RNA polymerase to specific initiation sites and are then released. Sigma-S contributes to the protection against external stress, thus playing a role in cellular fitness and survival.</text>
</comment>
<evidence type="ECO:0000259" key="8">
    <source>
        <dbReference type="PROSITE" id="PS00715"/>
    </source>
</evidence>
<sequence length="195" mass="22630">MKRYSDEYTDEQLIERLREGEREIADYLVDKYENLVRKKARALYLAGADQEDLLQEGMLGLYKAVKEYRPDKGASFYTFASTCVSNQMYKAVTSSLRQKHQPLNDSLSLNELEDGTTWNLITEESPEKIFFDQERSAHIASKIDASLSPFEKHVLKMYLDGDDYIEIGEKLDKPSKSIDNALQRIRRKVRDTMGR</sequence>
<keyword evidence="5" id="KW-0238">DNA-binding</keyword>
<evidence type="ECO:0000313" key="10">
    <source>
        <dbReference type="Proteomes" id="UP000593601"/>
    </source>
</evidence>
<dbReference type="EMBL" id="CP063304">
    <property type="protein sequence ID" value="QOV18283.1"/>
    <property type="molecule type" value="Genomic_DNA"/>
</dbReference>
<dbReference type="AlphaFoldDB" id="A0A7M2RD90"/>
<protein>
    <recommendedName>
        <fullName evidence="2">RNA polymerase sigma factor SigS</fullName>
    </recommendedName>
</protein>
<evidence type="ECO:0000256" key="3">
    <source>
        <dbReference type="ARBA" id="ARBA00023015"/>
    </source>
</evidence>
<feature type="domain" description="RNA polymerase sigma-70" evidence="8">
    <location>
        <begin position="52"/>
        <end position="65"/>
    </location>
</feature>
<keyword evidence="3" id="KW-0805">Transcription regulation</keyword>
<evidence type="ECO:0000256" key="7">
    <source>
        <dbReference type="ARBA" id="ARBA00024701"/>
    </source>
</evidence>
<keyword evidence="6" id="KW-0804">Transcription</keyword>
<evidence type="ECO:0000313" key="9">
    <source>
        <dbReference type="EMBL" id="QOV18283.1"/>
    </source>
</evidence>
<organism evidence="9 10">
    <name type="scientific">Blautia liquoris</name>
    <dbReference type="NCBI Taxonomy" id="2779518"/>
    <lineage>
        <taxon>Bacteria</taxon>
        <taxon>Bacillati</taxon>
        <taxon>Bacillota</taxon>
        <taxon>Clostridia</taxon>
        <taxon>Lachnospirales</taxon>
        <taxon>Lachnospiraceae</taxon>
        <taxon>Blautia</taxon>
    </lineage>
</organism>
<dbReference type="PANTHER" id="PTHR30385">
    <property type="entry name" value="SIGMA FACTOR F FLAGELLAR"/>
    <property type="match status" value="1"/>
</dbReference>
<dbReference type="KEGG" id="bliq:INP51_09625"/>
<evidence type="ECO:0000256" key="2">
    <source>
        <dbReference type="ARBA" id="ARBA00021245"/>
    </source>
</evidence>
<keyword evidence="4" id="KW-0731">Sigma factor</keyword>
<evidence type="ECO:0000256" key="1">
    <source>
        <dbReference type="ARBA" id="ARBA00007788"/>
    </source>
</evidence>
<dbReference type="NCBIfam" id="TIGR02937">
    <property type="entry name" value="sigma70-ECF"/>
    <property type="match status" value="1"/>
</dbReference>
<evidence type="ECO:0000256" key="4">
    <source>
        <dbReference type="ARBA" id="ARBA00023082"/>
    </source>
</evidence>
<dbReference type="GO" id="GO:0006352">
    <property type="term" value="P:DNA-templated transcription initiation"/>
    <property type="evidence" value="ECO:0007669"/>
    <property type="project" value="InterPro"/>
</dbReference>
<dbReference type="GO" id="GO:0016987">
    <property type="term" value="F:sigma factor activity"/>
    <property type="evidence" value="ECO:0007669"/>
    <property type="project" value="UniProtKB-KW"/>
</dbReference>
<comment type="similarity">
    <text evidence="1">Belongs to the sigma-70 factor family.</text>
</comment>
<gene>
    <name evidence="9" type="ORF">INP51_09625</name>
</gene>
<name>A0A7M2RD90_9FIRM</name>
<dbReference type="InterPro" id="IPR016032">
    <property type="entry name" value="Sig_transdc_resp-reg_C-effctor"/>
</dbReference>
<accession>A0A7M2RD90</accession>
<keyword evidence="10" id="KW-1185">Reference proteome</keyword>
<dbReference type="GO" id="GO:0003677">
    <property type="term" value="F:DNA binding"/>
    <property type="evidence" value="ECO:0007669"/>
    <property type="project" value="UniProtKB-KW"/>
</dbReference>
<evidence type="ECO:0000256" key="6">
    <source>
        <dbReference type="ARBA" id="ARBA00023163"/>
    </source>
</evidence>
<dbReference type="InterPro" id="IPR014284">
    <property type="entry name" value="RNA_pol_sigma-70_dom"/>
</dbReference>
<dbReference type="SUPFAM" id="SSF88946">
    <property type="entry name" value="Sigma2 domain of RNA polymerase sigma factors"/>
    <property type="match status" value="1"/>
</dbReference>
<dbReference type="PROSITE" id="PS00715">
    <property type="entry name" value="SIGMA70_1"/>
    <property type="match status" value="1"/>
</dbReference>